<keyword evidence="1" id="KW-0614">Plasmid</keyword>
<dbReference type="Proteomes" id="UP000183417">
    <property type="component" value="Unassembled WGS sequence"/>
</dbReference>
<dbReference type="GeneID" id="94689165"/>
<dbReference type="SUPFAM" id="SSF53335">
    <property type="entry name" value="S-adenosyl-L-methionine-dependent methyltransferases"/>
    <property type="match status" value="1"/>
</dbReference>
<dbReference type="InterPro" id="IPR029063">
    <property type="entry name" value="SAM-dependent_MTases_sf"/>
</dbReference>
<evidence type="ECO:0008006" key="5">
    <source>
        <dbReference type="Google" id="ProtNLM"/>
    </source>
</evidence>
<name>A0A1H3N0V9_9BURK</name>
<accession>A0A1H3N0V9</accession>
<dbReference type="KEGG" id="dla:I6G47_33285"/>
<dbReference type="AlphaFoldDB" id="A0A1H3N0V9"/>
<reference evidence="2 3" key="1">
    <citation type="submission" date="2016-10" db="EMBL/GenBank/DDBJ databases">
        <authorList>
            <person name="de Groot N.N."/>
        </authorList>
    </citation>
    <scope>NUCLEOTIDE SEQUENCE [LARGE SCALE GENOMIC DNA]</scope>
    <source>
        <strain evidence="2 3">LMG 24775</strain>
    </source>
</reference>
<dbReference type="Gene3D" id="1.10.10.10">
    <property type="entry name" value="Winged helix-like DNA-binding domain superfamily/Winged helix DNA-binding domain"/>
    <property type="match status" value="1"/>
</dbReference>
<protein>
    <recommendedName>
        <fullName evidence="5">DNA methylase</fullName>
    </recommendedName>
</protein>
<geneLocation type="plasmid" evidence="1 4">
    <name>unnamed</name>
</geneLocation>
<reference evidence="1 4" key="2">
    <citation type="submission" date="2020-12" db="EMBL/GenBank/DDBJ databases">
        <title>FDA dAtabase for Regulatory Grade micrObial Sequences (FDA-ARGOS): Supporting development and validation of Infectious Disease Dx tests.</title>
        <authorList>
            <person name="Sproer C."/>
            <person name="Gronow S."/>
            <person name="Severitt S."/>
            <person name="Schroder I."/>
            <person name="Tallon L."/>
            <person name="Sadzewicz L."/>
            <person name="Zhao X."/>
            <person name="Boylan J."/>
            <person name="Ott S."/>
            <person name="Bowen H."/>
            <person name="Vavikolanu K."/>
            <person name="Mehta A."/>
            <person name="Aluvathingal J."/>
            <person name="Nadendla S."/>
            <person name="Lowell S."/>
            <person name="Myers T."/>
            <person name="Yan Y."/>
            <person name="Sichtig H."/>
        </authorList>
    </citation>
    <scope>NUCLEOTIDE SEQUENCE [LARGE SCALE GENOMIC DNA]</scope>
    <source>
        <strain evidence="1 4">FDAARGOS_890</strain>
        <plasmid evidence="1 4">unnamed</plasmid>
    </source>
</reference>
<gene>
    <name evidence="1" type="ORF">I6G47_33285</name>
    <name evidence="2" type="ORF">SAMN05421547_108127</name>
</gene>
<evidence type="ECO:0000313" key="1">
    <source>
        <dbReference type="EMBL" id="QPS85021.1"/>
    </source>
</evidence>
<keyword evidence="4" id="KW-1185">Reference proteome</keyword>
<dbReference type="Proteomes" id="UP000595064">
    <property type="component" value="Plasmid unnamed"/>
</dbReference>
<dbReference type="InterPro" id="IPR036388">
    <property type="entry name" value="WH-like_DNA-bd_sf"/>
</dbReference>
<evidence type="ECO:0000313" key="4">
    <source>
        <dbReference type="Proteomes" id="UP000595064"/>
    </source>
</evidence>
<evidence type="ECO:0000313" key="3">
    <source>
        <dbReference type="Proteomes" id="UP000183417"/>
    </source>
</evidence>
<sequence length="297" mass="32984">MSVLSFPQRGPWGNAKWRGNCSGYVYKTIFEQLRPAVFVDPMCGSGTSIEVARELSIEAYGLDLHSGHNVLRDSILDAVGKHADLCLSHPPYGDMVIYSGEVWGSPHPDDLSRCTSEADFHEKLHIALLNQRDATKPGGYYGTIVGDKRKNGAYVSYQAEAIARMPSQELAAVLIKQQHNVMSDTRTYRGMRLPRLTHEYILLWRRPEVITSFLSDLASMAKQQAARLTSTWKALVRTVLVSLGGKATLSEIYAVVAKNAPERLSANPHWQAKVRQTLNQNQTCFAPLARGVWSLAS</sequence>
<dbReference type="RefSeq" id="WP_074921880.1">
    <property type="nucleotide sequence ID" value="NZ_CP065749.1"/>
</dbReference>
<dbReference type="EMBL" id="FNPE01000008">
    <property type="protein sequence ID" value="SDY82591.1"/>
    <property type="molecule type" value="Genomic_DNA"/>
</dbReference>
<dbReference type="EMBL" id="CP065749">
    <property type="protein sequence ID" value="QPS85021.1"/>
    <property type="molecule type" value="Genomic_DNA"/>
</dbReference>
<proteinExistence type="predicted"/>
<organism evidence="2 3">
    <name type="scientific">Delftia lacustris</name>
    <dbReference type="NCBI Taxonomy" id="558537"/>
    <lineage>
        <taxon>Bacteria</taxon>
        <taxon>Pseudomonadati</taxon>
        <taxon>Pseudomonadota</taxon>
        <taxon>Betaproteobacteria</taxon>
        <taxon>Burkholderiales</taxon>
        <taxon>Comamonadaceae</taxon>
        <taxon>Delftia</taxon>
    </lineage>
</organism>
<evidence type="ECO:0000313" key="2">
    <source>
        <dbReference type="EMBL" id="SDY82591.1"/>
    </source>
</evidence>